<dbReference type="InterPro" id="IPR011990">
    <property type="entry name" value="TPR-like_helical_dom_sf"/>
</dbReference>
<comment type="subcellular location">
    <subcellularLocation>
        <location evidence="1">Cell outer membrane</location>
    </subcellularLocation>
</comment>
<keyword evidence="5" id="KW-0998">Cell outer membrane</keyword>
<reference evidence="8 9" key="1">
    <citation type="submission" date="2018-08" db="EMBL/GenBank/DDBJ databases">
        <title>A genome reference for cultivated species of the human gut microbiota.</title>
        <authorList>
            <person name="Zou Y."/>
            <person name="Xue W."/>
            <person name="Luo G."/>
        </authorList>
    </citation>
    <scope>NUCLEOTIDE SEQUENCE [LARGE SCALE GENOMIC DNA]</scope>
    <source>
        <strain evidence="8 9">AF14-49</strain>
    </source>
</reference>
<dbReference type="InterPro" id="IPR033985">
    <property type="entry name" value="SusD-like_N"/>
</dbReference>
<evidence type="ECO:0000256" key="2">
    <source>
        <dbReference type="ARBA" id="ARBA00006275"/>
    </source>
</evidence>
<evidence type="ECO:0000256" key="1">
    <source>
        <dbReference type="ARBA" id="ARBA00004442"/>
    </source>
</evidence>
<evidence type="ECO:0000256" key="4">
    <source>
        <dbReference type="ARBA" id="ARBA00023136"/>
    </source>
</evidence>
<dbReference type="Gene3D" id="1.25.40.390">
    <property type="match status" value="1"/>
</dbReference>
<dbReference type="PROSITE" id="PS51257">
    <property type="entry name" value="PROKAR_LIPOPROTEIN"/>
    <property type="match status" value="1"/>
</dbReference>
<accession>A0A412X0Z7</accession>
<name>A0A412X0Z7_9BACT</name>
<gene>
    <name evidence="8" type="ORF">DWW18_09355</name>
</gene>
<dbReference type="STRING" id="1121130.GCA_000519105_03582"/>
<dbReference type="AlphaFoldDB" id="A0A412X0Z7"/>
<organism evidence="8 9">
    <name type="scientific">Butyricimonas virosa</name>
    <dbReference type="NCBI Taxonomy" id="544645"/>
    <lineage>
        <taxon>Bacteria</taxon>
        <taxon>Pseudomonadati</taxon>
        <taxon>Bacteroidota</taxon>
        <taxon>Bacteroidia</taxon>
        <taxon>Bacteroidales</taxon>
        <taxon>Odoribacteraceae</taxon>
        <taxon>Butyricimonas</taxon>
    </lineage>
</organism>
<keyword evidence="4" id="KW-0472">Membrane</keyword>
<feature type="domain" description="RagB/SusD" evidence="6">
    <location>
        <begin position="338"/>
        <end position="474"/>
    </location>
</feature>
<dbReference type="SUPFAM" id="SSF48452">
    <property type="entry name" value="TPR-like"/>
    <property type="match status" value="1"/>
</dbReference>
<dbReference type="EMBL" id="QRZA01000010">
    <property type="protein sequence ID" value="RGV33846.1"/>
    <property type="molecule type" value="Genomic_DNA"/>
</dbReference>
<comment type="similarity">
    <text evidence="2">Belongs to the SusD family.</text>
</comment>
<evidence type="ECO:0000313" key="9">
    <source>
        <dbReference type="Proteomes" id="UP000283589"/>
    </source>
</evidence>
<evidence type="ECO:0000313" key="8">
    <source>
        <dbReference type="EMBL" id="RGV33846.1"/>
    </source>
</evidence>
<protein>
    <submittedName>
        <fullName evidence="8">RagB/SusD family nutrient uptake outer membrane protein</fullName>
    </submittedName>
</protein>
<dbReference type="InterPro" id="IPR012944">
    <property type="entry name" value="SusD_RagB_dom"/>
</dbReference>
<proteinExistence type="inferred from homology"/>
<dbReference type="Proteomes" id="UP000283589">
    <property type="component" value="Unassembled WGS sequence"/>
</dbReference>
<evidence type="ECO:0000259" key="6">
    <source>
        <dbReference type="Pfam" id="PF07980"/>
    </source>
</evidence>
<evidence type="ECO:0000259" key="7">
    <source>
        <dbReference type="Pfam" id="PF14322"/>
    </source>
</evidence>
<dbReference type="GO" id="GO:0009279">
    <property type="term" value="C:cell outer membrane"/>
    <property type="evidence" value="ECO:0007669"/>
    <property type="project" value="UniProtKB-SubCell"/>
</dbReference>
<comment type="caution">
    <text evidence="8">The sequence shown here is derived from an EMBL/GenBank/DDBJ whole genome shotgun (WGS) entry which is preliminary data.</text>
</comment>
<evidence type="ECO:0000256" key="3">
    <source>
        <dbReference type="ARBA" id="ARBA00022729"/>
    </source>
</evidence>
<dbReference type="Pfam" id="PF07980">
    <property type="entry name" value="SusD_RagB"/>
    <property type="match status" value="1"/>
</dbReference>
<evidence type="ECO:0000256" key="5">
    <source>
        <dbReference type="ARBA" id="ARBA00023237"/>
    </source>
</evidence>
<keyword evidence="3" id="KW-0732">Signal</keyword>
<dbReference type="Pfam" id="PF14322">
    <property type="entry name" value="SusD-like_3"/>
    <property type="match status" value="1"/>
</dbReference>
<feature type="domain" description="SusD-like N-terminal" evidence="7">
    <location>
        <begin position="25"/>
        <end position="211"/>
    </location>
</feature>
<sequence>MVESMKLKDIILFGVILVSVAGCADFLDVQPKDKQSEKQLFATRGGFYTAVNGIYNKMASPALYGKNLSYELVDVISKRYLPLQVSTYLTALSGFDYTNSLVETELSNTWAAAYNTVLNCNVVLENIDESTGVLPVEESRVLKGEMLAVRAFLHFDMLRLFGPVYKLNPKAESIPYNETSKVMALPLLAADSVIHEKVLRDLDEAESLLADSDPVIEGGPMASLEDDQDVYLRYRQLRMNYYAVLALKARVYLYAGEPGKALEMARKLLADAKVNEHFPAVDPNKLLANQSNPDRVFSTEVLAGIYKKDRKDIYTGYFDSEQAGNNYLHPRKDFVNTNLFAGETQDYRFQTWWQVASGVGESGHVFIKYKGIDKPTGDTEAEYFYAVFMSLIRLSEVYYIAAESEPVLADKYEWLNRMRTRRGLPVLGVVSEEDFMKRLRMEYLREFLGEGQIFYLYKRLFSNINSDENGYDTNTYGAKEERYVLPLPSGEIANR</sequence>